<dbReference type="CDD" id="cd04301">
    <property type="entry name" value="NAT_SF"/>
    <property type="match status" value="1"/>
</dbReference>
<dbReference type="RefSeq" id="WP_253934924.1">
    <property type="nucleotide sequence ID" value="NZ_JAPVRC010000003.1"/>
</dbReference>
<organism evidence="2 3">
    <name type="scientific">Halobacillus campisalis</name>
    <dbReference type="NCBI Taxonomy" id="435909"/>
    <lineage>
        <taxon>Bacteria</taxon>
        <taxon>Bacillati</taxon>
        <taxon>Bacillota</taxon>
        <taxon>Bacilli</taxon>
        <taxon>Bacillales</taxon>
        <taxon>Bacillaceae</taxon>
        <taxon>Halobacillus</taxon>
    </lineage>
</organism>
<sequence length="150" mass="17077">MIELKHVVNREEYLPYLLLADEDEEKVMDYIQEGELYAIVDGDQVIGACLFTFPSPKVVEIKNIAVIFTKQGKGIGTSVIQKSFSMFQDRGFSEMIVGTANSSLANISFYQRCGFRMDSIRKDFFLDYPEPIYENGILATDMIVFSRDLS</sequence>
<comment type="caution">
    <text evidence="2">The sequence shown here is derived from an EMBL/GenBank/DDBJ whole genome shotgun (WGS) entry which is preliminary data.</text>
</comment>
<keyword evidence="3" id="KW-1185">Reference proteome</keyword>
<dbReference type="EC" id="2.3.1.-" evidence="2"/>
<accession>A0ABW2JZR9</accession>
<evidence type="ECO:0000313" key="3">
    <source>
        <dbReference type="Proteomes" id="UP001596494"/>
    </source>
</evidence>
<dbReference type="PROSITE" id="PS51186">
    <property type="entry name" value="GNAT"/>
    <property type="match status" value="1"/>
</dbReference>
<evidence type="ECO:0000313" key="2">
    <source>
        <dbReference type="EMBL" id="MFC7319577.1"/>
    </source>
</evidence>
<dbReference type="EMBL" id="JBHTBY010000001">
    <property type="protein sequence ID" value="MFC7319577.1"/>
    <property type="molecule type" value="Genomic_DNA"/>
</dbReference>
<proteinExistence type="predicted"/>
<evidence type="ECO:0000259" key="1">
    <source>
        <dbReference type="PROSITE" id="PS51186"/>
    </source>
</evidence>
<dbReference type="SUPFAM" id="SSF55729">
    <property type="entry name" value="Acyl-CoA N-acyltransferases (Nat)"/>
    <property type="match status" value="1"/>
</dbReference>
<dbReference type="Proteomes" id="UP001596494">
    <property type="component" value="Unassembled WGS sequence"/>
</dbReference>
<name>A0ABW2JZR9_9BACI</name>
<dbReference type="Pfam" id="PF00583">
    <property type="entry name" value="Acetyltransf_1"/>
    <property type="match status" value="1"/>
</dbReference>
<dbReference type="GO" id="GO:0016746">
    <property type="term" value="F:acyltransferase activity"/>
    <property type="evidence" value="ECO:0007669"/>
    <property type="project" value="UniProtKB-KW"/>
</dbReference>
<dbReference type="InterPro" id="IPR016181">
    <property type="entry name" value="Acyl_CoA_acyltransferase"/>
</dbReference>
<feature type="domain" description="N-acetyltransferase" evidence="1">
    <location>
        <begin position="1"/>
        <end position="135"/>
    </location>
</feature>
<gene>
    <name evidence="2" type="ORF">ACFQMN_01590</name>
</gene>
<keyword evidence="2" id="KW-0012">Acyltransferase</keyword>
<dbReference type="InterPro" id="IPR000182">
    <property type="entry name" value="GNAT_dom"/>
</dbReference>
<dbReference type="Gene3D" id="3.40.630.30">
    <property type="match status" value="1"/>
</dbReference>
<reference evidence="3" key="1">
    <citation type="journal article" date="2019" name="Int. J. Syst. Evol. Microbiol.">
        <title>The Global Catalogue of Microorganisms (GCM) 10K type strain sequencing project: providing services to taxonomists for standard genome sequencing and annotation.</title>
        <authorList>
            <consortium name="The Broad Institute Genomics Platform"/>
            <consortium name="The Broad Institute Genome Sequencing Center for Infectious Disease"/>
            <person name="Wu L."/>
            <person name="Ma J."/>
        </authorList>
    </citation>
    <scope>NUCLEOTIDE SEQUENCE [LARGE SCALE GENOMIC DNA]</scope>
    <source>
        <strain evidence="3">CCUG 73951</strain>
    </source>
</reference>
<protein>
    <submittedName>
        <fullName evidence="2">GNAT family N-acetyltransferase</fullName>
        <ecNumber evidence="2">2.3.1.-</ecNumber>
    </submittedName>
</protein>
<keyword evidence="2" id="KW-0808">Transferase</keyword>